<evidence type="ECO:0000259" key="2">
    <source>
        <dbReference type="Pfam" id="PF00611"/>
    </source>
</evidence>
<name>A0A9P5YYI4_9AGAR</name>
<sequence length="559" mass="62725">MTALTSRPGPSSLSGLPSISHRCLRRKSLRTYELMDPARPGAELSYDVGQVKEIVQMDKRLREEGFTTPVPAGFLEFATCFNQYAAGPERFATYSFSKGRVLVHKEGRPIVWEHFMIEDWLVGWNRDSTGQEASTSTSASSTMIQGSQIPPPLFDFTDSILDPNLKDLSNRMRVAIQTTDELTKFWIKRGAIEHQYASRLANLAETMIGEADSSALRRVIDALRLETAQQAMKRHDLANQIAVDLESRCLELQLKQRKHWRDVYEPAARKLHHDQVRGARRRSGVAAEWKQEYKKLRHSLDTRRLQSMKTNLNFSSDFSPLSESSPDSPKAPSGPAQEWESLRGSCLKMEMERCQFMDESLAAFLETLSVISATDRGSVSFITQWKDLFMPKEFVEEFSERFPGPKPIAVSTMPPLTTSTLSYVPVRKSLPPLTPIRGPRPQSTSGTSMSKEGSRSSFQTARDTSSREIENLPSTDNDSTAPARSSSHRERAHRSLTSFGITMPGRSHSRSQSQQKVLLPLASEARAPSPSPSRPTLSKFTNVFQRSSLGRSDRSDYAT</sequence>
<feature type="domain" description="FCH" evidence="2">
    <location>
        <begin position="165"/>
        <end position="233"/>
    </location>
</feature>
<feature type="compositionally biased region" description="Low complexity" evidence="1">
    <location>
        <begin position="518"/>
        <end position="538"/>
    </location>
</feature>
<reference evidence="3" key="1">
    <citation type="submission" date="2020-11" db="EMBL/GenBank/DDBJ databases">
        <authorList>
            <consortium name="DOE Joint Genome Institute"/>
            <person name="Ahrendt S."/>
            <person name="Riley R."/>
            <person name="Andreopoulos W."/>
            <person name="Labutti K."/>
            <person name="Pangilinan J."/>
            <person name="Ruiz-Duenas F.J."/>
            <person name="Barrasa J.M."/>
            <person name="Sanchez-Garcia M."/>
            <person name="Camarero S."/>
            <person name="Miyauchi S."/>
            <person name="Serrano A."/>
            <person name="Linde D."/>
            <person name="Babiker R."/>
            <person name="Drula E."/>
            <person name="Ayuso-Fernandez I."/>
            <person name="Pacheco R."/>
            <person name="Padilla G."/>
            <person name="Ferreira P."/>
            <person name="Barriuso J."/>
            <person name="Kellner H."/>
            <person name="Castanera R."/>
            <person name="Alfaro M."/>
            <person name="Ramirez L."/>
            <person name="Pisabarro A.G."/>
            <person name="Kuo A."/>
            <person name="Tritt A."/>
            <person name="Lipzen A."/>
            <person name="He G."/>
            <person name="Yan M."/>
            <person name="Ng V."/>
            <person name="Cullen D."/>
            <person name="Martin F."/>
            <person name="Rosso M.-N."/>
            <person name="Henrissat B."/>
            <person name="Hibbett D."/>
            <person name="Martinez A.T."/>
            <person name="Grigoriev I.V."/>
        </authorList>
    </citation>
    <scope>NUCLEOTIDE SEQUENCE</scope>
    <source>
        <strain evidence="3">CIRM-BRFM 674</strain>
    </source>
</reference>
<organism evidence="3 4">
    <name type="scientific">Pholiota conissans</name>
    <dbReference type="NCBI Taxonomy" id="109636"/>
    <lineage>
        <taxon>Eukaryota</taxon>
        <taxon>Fungi</taxon>
        <taxon>Dikarya</taxon>
        <taxon>Basidiomycota</taxon>
        <taxon>Agaricomycotina</taxon>
        <taxon>Agaricomycetes</taxon>
        <taxon>Agaricomycetidae</taxon>
        <taxon>Agaricales</taxon>
        <taxon>Agaricineae</taxon>
        <taxon>Strophariaceae</taxon>
        <taxon>Pholiota</taxon>
    </lineage>
</organism>
<dbReference type="Pfam" id="PF00611">
    <property type="entry name" value="FCH"/>
    <property type="match status" value="1"/>
</dbReference>
<evidence type="ECO:0000313" key="3">
    <source>
        <dbReference type="EMBL" id="KAF9478113.1"/>
    </source>
</evidence>
<dbReference type="SUPFAM" id="SSF103657">
    <property type="entry name" value="BAR/IMD domain-like"/>
    <property type="match status" value="1"/>
</dbReference>
<dbReference type="OrthoDB" id="3050535at2759"/>
<dbReference type="Proteomes" id="UP000807469">
    <property type="component" value="Unassembled WGS sequence"/>
</dbReference>
<feature type="compositionally biased region" description="Low complexity" evidence="1">
    <location>
        <begin position="316"/>
        <end position="328"/>
    </location>
</feature>
<feature type="compositionally biased region" description="Polar residues" evidence="1">
    <location>
        <begin position="539"/>
        <end position="550"/>
    </location>
</feature>
<dbReference type="InterPro" id="IPR027267">
    <property type="entry name" value="AH/BAR_dom_sf"/>
</dbReference>
<proteinExistence type="predicted"/>
<evidence type="ECO:0000313" key="4">
    <source>
        <dbReference type="Proteomes" id="UP000807469"/>
    </source>
</evidence>
<feature type="compositionally biased region" description="Polar residues" evidence="1">
    <location>
        <begin position="472"/>
        <end position="482"/>
    </location>
</feature>
<feature type="compositionally biased region" description="Polar residues" evidence="1">
    <location>
        <begin position="441"/>
        <end position="463"/>
    </location>
</feature>
<dbReference type="EMBL" id="MU155242">
    <property type="protein sequence ID" value="KAF9478113.1"/>
    <property type="molecule type" value="Genomic_DNA"/>
</dbReference>
<protein>
    <recommendedName>
        <fullName evidence="2">FCH domain-containing protein</fullName>
    </recommendedName>
</protein>
<accession>A0A9P5YYI4</accession>
<keyword evidence="4" id="KW-1185">Reference proteome</keyword>
<gene>
    <name evidence="3" type="ORF">BDN70DRAFT_66520</name>
</gene>
<evidence type="ECO:0000256" key="1">
    <source>
        <dbReference type="SAM" id="MobiDB-lite"/>
    </source>
</evidence>
<feature type="region of interest" description="Disordered" evidence="1">
    <location>
        <begin position="423"/>
        <end position="559"/>
    </location>
</feature>
<dbReference type="AlphaFoldDB" id="A0A9P5YYI4"/>
<feature type="region of interest" description="Disordered" evidence="1">
    <location>
        <begin position="316"/>
        <end position="339"/>
    </location>
</feature>
<dbReference type="InterPro" id="IPR001060">
    <property type="entry name" value="FCH_dom"/>
</dbReference>
<dbReference type="Gene3D" id="1.20.1270.60">
    <property type="entry name" value="Arfaptin homology (AH) domain/BAR domain"/>
    <property type="match status" value="1"/>
</dbReference>
<comment type="caution">
    <text evidence="3">The sequence shown here is derived from an EMBL/GenBank/DDBJ whole genome shotgun (WGS) entry which is preliminary data.</text>
</comment>